<comment type="similarity">
    <text evidence="2">Belongs to the 5'-nucleotidase family.</text>
</comment>
<dbReference type="SUPFAM" id="SSF56300">
    <property type="entry name" value="Metallo-dependent phosphatases"/>
    <property type="match status" value="1"/>
</dbReference>
<keyword evidence="2" id="KW-0547">Nucleotide-binding</keyword>
<keyword evidence="2 5" id="KW-0378">Hydrolase</keyword>
<organism evidence="5 6">
    <name type="scientific">Sporomusa acidovorans (strain ATCC 49682 / DSM 3132 / Mol)</name>
    <dbReference type="NCBI Taxonomy" id="1123286"/>
    <lineage>
        <taxon>Bacteria</taxon>
        <taxon>Bacillati</taxon>
        <taxon>Bacillota</taxon>
        <taxon>Negativicutes</taxon>
        <taxon>Selenomonadales</taxon>
        <taxon>Sporomusaceae</taxon>
        <taxon>Sporomusa</taxon>
    </lineage>
</organism>
<dbReference type="InterPro" id="IPR006179">
    <property type="entry name" value="5_nucleotidase/apyrase"/>
</dbReference>
<dbReference type="InterPro" id="IPR006146">
    <property type="entry name" value="5'-Nucleotdase_CS"/>
</dbReference>
<protein>
    <submittedName>
        <fullName evidence="5">Mannosylglucosyl-3-phosphoglycerate phosphatase</fullName>
        <ecNumber evidence="5">3.1.3.-</ecNumber>
    </submittedName>
</protein>
<sequence length="520" mass="56618">MPIKKLGLFIAVLCMHLFCFLPAVSAEEAIEEVEISVLSINDFHGALSENGKNPGLAKLAAFLKEEVSKNPAGTILVSAGDMFQGTPESNMLYGQPVVEAMNELGFSAMAVGNHEFDWGIRVLKERIAQSKFPYLAANIIDKTTGKPVSFVKPYTIIEKNGVKIAVIGLATPETAFKTNPKYIRNYRFADPAKTVTKLIPEVKQQGADIIVILSHLGSEVEPLTQEVKGEAADLAHNAANMDAIISGHTHLMVDGLVNSVPIVQAAYNGRAVAEVTFTYSKNARKIVAVKTRVAELALTKLNADEKVAAIIDKAKEEVAPLKNKVLGQTVYDLQHEKFSLSVLGQWVTDSMLYKAHADIAFENGGGLRSGIPAGKITLGSLYQVVPFDNTLVTMELTGRQVMEVLEHGIDNKQIGMLQFSGLVVEVERSLPASMKITRVRLTDGSKLSLTKTYKVVINDFMAQGGDGFTVFAQGKHKMDTQIPLRDCLIEAVEKAKTLNVVEDHRFVEAFTQAKIKRPAA</sequence>
<reference evidence="5" key="1">
    <citation type="submission" date="2024-05" db="EMBL/GenBank/DDBJ databases">
        <title>Isolation and characterization of Sporomusa carbonis sp. nov., a carboxydotrophic hydrogenogen in the genus of Sporomusa isolated from a charcoal burning pile.</title>
        <authorList>
            <person name="Boeer T."/>
            <person name="Rosenbaum F."/>
            <person name="Eysell L."/>
            <person name="Mueller V."/>
            <person name="Daniel R."/>
            <person name="Poehlein A."/>
        </authorList>
    </citation>
    <scope>NUCLEOTIDE SEQUENCE [LARGE SCALE GENOMIC DNA]</scope>
    <source>
        <strain evidence="5">DSM 3132</strain>
    </source>
</reference>
<dbReference type="Pfam" id="PF00149">
    <property type="entry name" value="Metallophos"/>
    <property type="match status" value="1"/>
</dbReference>
<accession>A0ABZ3J1G2</accession>
<dbReference type="InterPro" id="IPR036907">
    <property type="entry name" value="5'-Nucleotdase_C_sf"/>
</dbReference>
<dbReference type="CDD" id="cd00845">
    <property type="entry name" value="MPP_UshA_N_like"/>
    <property type="match status" value="1"/>
</dbReference>
<dbReference type="PANTHER" id="PTHR11575:SF24">
    <property type="entry name" value="5'-NUCLEOTIDASE"/>
    <property type="match status" value="1"/>
</dbReference>
<dbReference type="PROSITE" id="PS00786">
    <property type="entry name" value="5_NUCLEOTIDASE_2"/>
    <property type="match status" value="1"/>
</dbReference>
<evidence type="ECO:0000313" key="5">
    <source>
        <dbReference type="EMBL" id="XFO71988.1"/>
    </source>
</evidence>
<feature type="signal peptide" evidence="2">
    <location>
        <begin position="1"/>
        <end position="25"/>
    </location>
</feature>
<dbReference type="InterPro" id="IPR029052">
    <property type="entry name" value="Metallo-depent_PP-like"/>
</dbReference>
<dbReference type="RefSeq" id="WP_169717035.1">
    <property type="nucleotide sequence ID" value="NZ_CP155571.1"/>
</dbReference>
<feature type="domain" description="Calcineurin-like phosphoesterase" evidence="3">
    <location>
        <begin position="37"/>
        <end position="251"/>
    </location>
</feature>
<dbReference type="Proteomes" id="UP000216052">
    <property type="component" value="Chromosome"/>
</dbReference>
<dbReference type="SUPFAM" id="SSF55816">
    <property type="entry name" value="5'-nucleotidase (syn. UDP-sugar hydrolase), C-terminal domain"/>
    <property type="match status" value="1"/>
</dbReference>
<dbReference type="GO" id="GO:0016787">
    <property type="term" value="F:hydrolase activity"/>
    <property type="evidence" value="ECO:0007669"/>
    <property type="project" value="UniProtKB-KW"/>
</dbReference>
<feature type="chain" id="PRO_5045006520" evidence="2">
    <location>
        <begin position="26"/>
        <end position="520"/>
    </location>
</feature>
<dbReference type="PRINTS" id="PR01607">
    <property type="entry name" value="APYRASEFAMLY"/>
</dbReference>
<evidence type="ECO:0000256" key="1">
    <source>
        <dbReference type="ARBA" id="ARBA00022729"/>
    </source>
</evidence>
<gene>
    <name evidence="5" type="primary">mggB</name>
    <name evidence="5" type="ORF">SPACI_020340</name>
</gene>
<keyword evidence="1 2" id="KW-0732">Signal</keyword>
<evidence type="ECO:0000256" key="2">
    <source>
        <dbReference type="RuleBase" id="RU362119"/>
    </source>
</evidence>
<dbReference type="Gene3D" id="3.90.780.10">
    <property type="entry name" value="5'-Nucleotidase, C-terminal domain"/>
    <property type="match status" value="1"/>
</dbReference>
<proteinExistence type="inferred from homology"/>
<dbReference type="EC" id="3.1.3.-" evidence="5"/>
<dbReference type="EMBL" id="CP155571">
    <property type="protein sequence ID" value="XFO71988.1"/>
    <property type="molecule type" value="Genomic_DNA"/>
</dbReference>
<keyword evidence="6" id="KW-1185">Reference proteome</keyword>
<dbReference type="InterPro" id="IPR004843">
    <property type="entry name" value="Calcineurin-like_PHP"/>
</dbReference>
<evidence type="ECO:0000313" key="6">
    <source>
        <dbReference type="Proteomes" id="UP000216052"/>
    </source>
</evidence>
<dbReference type="PANTHER" id="PTHR11575">
    <property type="entry name" value="5'-NUCLEOTIDASE-RELATED"/>
    <property type="match status" value="1"/>
</dbReference>
<evidence type="ECO:0000259" key="3">
    <source>
        <dbReference type="Pfam" id="PF00149"/>
    </source>
</evidence>
<dbReference type="Gene3D" id="3.60.21.10">
    <property type="match status" value="1"/>
</dbReference>
<evidence type="ECO:0000259" key="4">
    <source>
        <dbReference type="Pfam" id="PF02872"/>
    </source>
</evidence>
<feature type="domain" description="5'-Nucleotidase C-terminal" evidence="4">
    <location>
        <begin position="332"/>
        <end position="472"/>
    </location>
</feature>
<dbReference type="InterPro" id="IPR008334">
    <property type="entry name" value="5'-Nucleotdase_C"/>
</dbReference>
<name>A0ABZ3J1G2_SPOA4</name>
<dbReference type="Pfam" id="PF02872">
    <property type="entry name" value="5_nucleotid_C"/>
    <property type="match status" value="1"/>
</dbReference>